<evidence type="ECO:0000256" key="2">
    <source>
        <dbReference type="SAM" id="SignalP"/>
    </source>
</evidence>
<keyword evidence="1" id="KW-0812">Transmembrane</keyword>
<proteinExistence type="predicted"/>
<feature type="chain" id="PRO_5003560959" evidence="2">
    <location>
        <begin position="22"/>
        <end position="221"/>
    </location>
</feature>
<evidence type="ECO:0000256" key="1">
    <source>
        <dbReference type="SAM" id="Phobius"/>
    </source>
</evidence>
<dbReference type="RefSeq" id="WP_002774458.1">
    <property type="nucleotide sequence ID" value="NZ_JH597773.1"/>
</dbReference>
<name>H2CI64_9LEPT</name>
<dbReference type="Proteomes" id="UP000005737">
    <property type="component" value="Unassembled WGS sequence"/>
</dbReference>
<dbReference type="AlphaFoldDB" id="H2CI64"/>
<feature type="transmembrane region" description="Helical" evidence="1">
    <location>
        <begin position="196"/>
        <end position="216"/>
    </location>
</feature>
<protein>
    <submittedName>
        <fullName evidence="3">Uncharacterized protein</fullName>
    </submittedName>
</protein>
<keyword evidence="1" id="KW-1133">Transmembrane helix</keyword>
<accession>H2CI64</accession>
<feature type="signal peptide" evidence="2">
    <location>
        <begin position="1"/>
        <end position="21"/>
    </location>
</feature>
<sequence>MHIRLRIAIILIITITGTVQAQPPVQQQEARAAFIEECAMSIRIGEGLQPVEIQPDSLLGFDQANHVFVAVLCQPNPLRTFHPPAERLQSDDMAATNLAVETSSGIEVLEFHSIRYRRQNHPLRRMNSMNLFFASRDYNYYITAYPDPAIVRKQTNEETVAMDAKLAAMIQLTARNILLQEGARPAITEEQYHTRLIAVVVAILMAIATAVGFLVYRKQRA</sequence>
<keyword evidence="4" id="KW-1185">Reference proteome</keyword>
<evidence type="ECO:0000313" key="4">
    <source>
        <dbReference type="Proteomes" id="UP000005737"/>
    </source>
</evidence>
<dbReference type="HOGENOM" id="CLU_1249365_0_0_12"/>
<dbReference type="STRING" id="183.GCA_002009735_03291"/>
<evidence type="ECO:0000313" key="3">
    <source>
        <dbReference type="EMBL" id="EHQ08087.1"/>
    </source>
</evidence>
<organism evidence="3 4">
    <name type="scientific">Leptonema illini DSM 21528</name>
    <dbReference type="NCBI Taxonomy" id="929563"/>
    <lineage>
        <taxon>Bacteria</taxon>
        <taxon>Pseudomonadati</taxon>
        <taxon>Spirochaetota</taxon>
        <taxon>Spirochaetia</taxon>
        <taxon>Leptospirales</taxon>
        <taxon>Leptospiraceae</taxon>
        <taxon>Leptonema</taxon>
    </lineage>
</organism>
<reference evidence="3 4" key="1">
    <citation type="submission" date="2011-10" db="EMBL/GenBank/DDBJ databases">
        <title>The Improved High-Quality Draft genome of Leptonema illini DSM 21528.</title>
        <authorList>
            <consortium name="US DOE Joint Genome Institute (JGI-PGF)"/>
            <person name="Lucas S."/>
            <person name="Copeland A."/>
            <person name="Lapidus A."/>
            <person name="Glavina del Rio T."/>
            <person name="Dalin E."/>
            <person name="Tice H."/>
            <person name="Bruce D."/>
            <person name="Goodwin L."/>
            <person name="Pitluck S."/>
            <person name="Peters L."/>
            <person name="Mikhailova N."/>
            <person name="Held B."/>
            <person name="Kyrpides N."/>
            <person name="Mavromatis K."/>
            <person name="Ivanova N."/>
            <person name="Markowitz V."/>
            <person name="Cheng J.-F."/>
            <person name="Hugenholtz P."/>
            <person name="Woyke T."/>
            <person name="Wu D."/>
            <person name="Gronow S."/>
            <person name="Wellnitz S."/>
            <person name="Brambilla E.-M."/>
            <person name="Klenk H.-P."/>
            <person name="Eisen J.A."/>
        </authorList>
    </citation>
    <scope>NUCLEOTIDE SEQUENCE [LARGE SCALE GENOMIC DNA]</scope>
    <source>
        <strain evidence="3 4">DSM 21528</strain>
    </source>
</reference>
<dbReference type="EMBL" id="JH597773">
    <property type="protein sequence ID" value="EHQ08087.1"/>
    <property type="molecule type" value="Genomic_DNA"/>
</dbReference>
<keyword evidence="2" id="KW-0732">Signal</keyword>
<keyword evidence="1" id="KW-0472">Membrane</keyword>
<gene>
    <name evidence="3" type="ORF">Lepil_3429</name>
</gene>